<feature type="chain" id="PRO_5013317108" description="Reverse transcriptase domain-containing protein" evidence="2">
    <location>
        <begin position="25"/>
        <end position="780"/>
    </location>
</feature>
<evidence type="ECO:0008006" key="5">
    <source>
        <dbReference type="Google" id="ProtNLM"/>
    </source>
</evidence>
<comment type="caution">
    <text evidence="3">The sequence shown here is derived from an EMBL/GenBank/DDBJ whole genome shotgun (WGS) entry which is preliminary data.</text>
</comment>
<organism evidence="3 4">
    <name type="scientific">Symbiodinium microadriaticum</name>
    <name type="common">Dinoflagellate</name>
    <name type="synonym">Zooxanthella microadriatica</name>
    <dbReference type="NCBI Taxonomy" id="2951"/>
    <lineage>
        <taxon>Eukaryota</taxon>
        <taxon>Sar</taxon>
        <taxon>Alveolata</taxon>
        <taxon>Dinophyceae</taxon>
        <taxon>Suessiales</taxon>
        <taxon>Symbiodiniaceae</taxon>
        <taxon>Symbiodinium</taxon>
    </lineage>
</organism>
<sequence length="780" mass="88365">MRRECKQACVTSLLTLWQSLPGTAHIRSPPDDCEQMRAVNESMWRLAEIWCSSPEMHPRAIAGLRTMILVLLGCLFPESIKTHRKDSDLELLLATLLAIQGIVQLRSRRNTRWAQKIIRLCAPVISMMLLVEHDPAVIAKGLKYMQDGLENSHGRDQAALYVMFSEDTTYIGKALLERAHAALGVKVQGYVRRSRGYQHVDRLLHRFRLPGRQTTYFKVPDDERSLNIARRTVRQAAKSLANKHGEILLPWVLSKVRFILVAAKRFTERRNIVVAAKSIDIMQICNTNPFMLEGFQRAEEVKLLHGLKTLRRVCQQRSLKPNGSAPAAEQAYIQQMQADDHEILLQDDKDRKRTWGMPFIVMSSLLVLLVLRDGARWQPTDMTPDQLSALVYGISIFALKVVSFYHAPWRKAWRLAGRAIQIIVQATFPGFAVWNLQAAVPQFCEAFGQLRCSTDPCRCERCGAAKHPSTLLVADAAQMYEQIDTAKVLIAFDRAAERLRLSKGLTTVTVRRQGKVCGWTGGEPATRSGKFVVFTTARLRKMLWASCALRFATLGNLVVRATGVMIGGLLSMIAAVGLLCQEEQVAKESAEFRRQYLPHGWDMMHALLAMRYVDDLLMASQSMCHACMAKLLASMYSVTFEISPEALEQTWTDLVFRVDPVSGRVAWAPKNPNRDWILGKAAKSKERYIPYLDRLQCPFGVIRGMLIGRATRLRHMRLPLEMQRAVMLEELQELVLEGYPAPLLRALAHTLPLGNPVFHALRLATRRLDKLERRRQVFTA</sequence>
<evidence type="ECO:0000313" key="3">
    <source>
        <dbReference type="EMBL" id="OLP83723.1"/>
    </source>
</evidence>
<dbReference type="OrthoDB" id="423693at2759"/>
<keyword evidence="1" id="KW-0472">Membrane</keyword>
<dbReference type="AlphaFoldDB" id="A0A1Q9CLB3"/>
<evidence type="ECO:0000256" key="1">
    <source>
        <dbReference type="SAM" id="Phobius"/>
    </source>
</evidence>
<feature type="transmembrane region" description="Helical" evidence="1">
    <location>
        <begin position="387"/>
        <end position="405"/>
    </location>
</feature>
<dbReference type="Proteomes" id="UP000186817">
    <property type="component" value="Unassembled WGS sequence"/>
</dbReference>
<dbReference type="EMBL" id="LSRX01001097">
    <property type="protein sequence ID" value="OLP83723.1"/>
    <property type="molecule type" value="Genomic_DNA"/>
</dbReference>
<feature type="transmembrane region" description="Helical" evidence="1">
    <location>
        <begin position="557"/>
        <end position="579"/>
    </location>
</feature>
<keyword evidence="2" id="KW-0732">Signal</keyword>
<name>A0A1Q9CLB3_SYMMI</name>
<proteinExistence type="predicted"/>
<feature type="signal peptide" evidence="2">
    <location>
        <begin position="1"/>
        <end position="24"/>
    </location>
</feature>
<gene>
    <name evidence="3" type="ORF">AK812_SmicGene35485</name>
</gene>
<keyword evidence="1" id="KW-0812">Transmembrane</keyword>
<protein>
    <recommendedName>
        <fullName evidence="5">Reverse transcriptase domain-containing protein</fullName>
    </recommendedName>
</protein>
<keyword evidence="4" id="KW-1185">Reference proteome</keyword>
<evidence type="ECO:0000256" key="2">
    <source>
        <dbReference type="SAM" id="SignalP"/>
    </source>
</evidence>
<accession>A0A1Q9CLB3</accession>
<feature type="transmembrane region" description="Helical" evidence="1">
    <location>
        <begin position="355"/>
        <end position="375"/>
    </location>
</feature>
<reference evidence="3 4" key="1">
    <citation type="submission" date="2016-02" db="EMBL/GenBank/DDBJ databases">
        <title>Genome analysis of coral dinoflagellate symbionts highlights evolutionary adaptations to a symbiotic lifestyle.</title>
        <authorList>
            <person name="Aranda M."/>
            <person name="Li Y."/>
            <person name="Liew Y.J."/>
            <person name="Baumgarten S."/>
            <person name="Simakov O."/>
            <person name="Wilson M."/>
            <person name="Piel J."/>
            <person name="Ashoor H."/>
            <person name="Bougouffa S."/>
            <person name="Bajic V.B."/>
            <person name="Ryu T."/>
            <person name="Ravasi T."/>
            <person name="Bayer T."/>
            <person name="Micklem G."/>
            <person name="Kim H."/>
            <person name="Bhak J."/>
            <person name="Lajeunesse T.C."/>
            <person name="Voolstra C.R."/>
        </authorList>
    </citation>
    <scope>NUCLEOTIDE SEQUENCE [LARGE SCALE GENOMIC DNA]</scope>
    <source>
        <strain evidence="3 4">CCMP2467</strain>
    </source>
</reference>
<keyword evidence="1" id="KW-1133">Transmembrane helix</keyword>
<evidence type="ECO:0000313" key="4">
    <source>
        <dbReference type="Proteomes" id="UP000186817"/>
    </source>
</evidence>